<sequence>MNQTPVPVRLLHRPRVGGLVVPFISYAHGGHALFGSVNPLRRAEALLCRLCQICGHRLEERFCLAVRPMDVRAGAAPEPGLHPECLAYSTAACPMLNGAVSEYRSTSATTSHPAGRPCGDPSCPCPRIASDAQHEIRSGRPADDWDSWMIRGSHYRLKRDPDRPHLLGGLLGVDLDVPVLRVRPLRRTPSPRLDRTQADQLRAALRALEL</sequence>
<dbReference type="RefSeq" id="WP_138058090.1">
    <property type="nucleotide sequence ID" value="NZ_VAWE01000002.1"/>
</dbReference>
<name>A0A5R9DU61_9ACTN</name>
<dbReference type="Proteomes" id="UP000305921">
    <property type="component" value="Unassembled WGS sequence"/>
</dbReference>
<dbReference type="AlphaFoldDB" id="A0A5R9DU61"/>
<proteinExistence type="predicted"/>
<accession>A0A5R9DU61</accession>
<comment type="caution">
    <text evidence="1">The sequence shown here is derived from an EMBL/GenBank/DDBJ whole genome shotgun (WGS) entry which is preliminary data.</text>
</comment>
<reference evidence="1 2" key="1">
    <citation type="submission" date="2019-05" db="EMBL/GenBank/DDBJ databases">
        <title>Streptomyces marianii sp. nov., a novel marine actinomycete from southern coast of India.</title>
        <authorList>
            <person name="Iniyan A.M."/>
            <person name="Wink J."/>
            <person name="Ramprasad E."/>
            <person name="Ramana C.V."/>
            <person name="Bunk B."/>
            <person name="Sproer C."/>
            <person name="Joseph F.-J.R.S."/>
            <person name="Vincent S.G.P."/>
        </authorList>
    </citation>
    <scope>NUCLEOTIDE SEQUENCE [LARGE SCALE GENOMIC DNA]</scope>
    <source>
        <strain evidence="1 2">ICN19</strain>
    </source>
</reference>
<gene>
    <name evidence="1" type="ORF">FEF34_38445</name>
</gene>
<evidence type="ECO:0000313" key="2">
    <source>
        <dbReference type="Proteomes" id="UP000305921"/>
    </source>
</evidence>
<dbReference type="EMBL" id="VAWE01000002">
    <property type="protein sequence ID" value="TLQ39278.1"/>
    <property type="molecule type" value="Genomic_DNA"/>
</dbReference>
<organism evidence="1 2">
    <name type="scientific">Streptomyces marianii</name>
    <dbReference type="NCBI Taxonomy" id="1817406"/>
    <lineage>
        <taxon>Bacteria</taxon>
        <taxon>Bacillati</taxon>
        <taxon>Actinomycetota</taxon>
        <taxon>Actinomycetes</taxon>
        <taxon>Kitasatosporales</taxon>
        <taxon>Streptomycetaceae</taxon>
        <taxon>Streptomyces</taxon>
    </lineage>
</organism>
<evidence type="ECO:0000313" key="1">
    <source>
        <dbReference type="EMBL" id="TLQ39278.1"/>
    </source>
</evidence>
<protein>
    <submittedName>
        <fullName evidence="1">Cell envelope biogenesis protein OmpA</fullName>
    </submittedName>
</protein>
<keyword evidence="2" id="KW-1185">Reference proteome</keyword>
<dbReference type="OrthoDB" id="3211048at2"/>